<dbReference type="AlphaFoldDB" id="K6P1G9"/>
<dbReference type="SUPFAM" id="SSF55229">
    <property type="entry name" value="Cell division protein MinE topological specificity domain"/>
    <property type="match status" value="1"/>
</dbReference>
<gene>
    <name evidence="3" type="primary">minE</name>
    <name evidence="5" type="ORF">ThesuDRAFT_00652</name>
</gene>
<dbReference type="NCBIfam" id="TIGR01215">
    <property type="entry name" value="minE"/>
    <property type="match status" value="1"/>
</dbReference>
<dbReference type="STRING" id="867903.ThesuDRAFT_00652"/>
<organism evidence="5 6">
    <name type="scientific">Thermaerobacter subterraneus DSM 13965</name>
    <dbReference type="NCBI Taxonomy" id="867903"/>
    <lineage>
        <taxon>Bacteria</taxon>
        <taxon>Bacillati</taxon>
        <taxon>Bacillota</taxon>
        <taxon>Clostridia</taxon>
        <taxon>Eubacteriales</taxon>
        <taxon>Clostridiales Family XVII. Incertae Sedis</taxon>
        <taxon>Thermaerobacter</taxon>
    </lineage>
</organism>
<evidence type="ECO:0000256" key="2">
    <source>
        <dbReference type="ARBA" id="ARBA00025265"/>
    </source>
</evidence>
<dbReference type="EMBL" id="AENY02000002">
    <property type="protein sequence ID" value="EKP94930.1"/>
    <property type="molecule type" value="Genomic_DNA"/>
</dbReference>
<evidence type="ECO:0000313" key="5">
    <source>
        <dbReference type="EMBL" id="EKP94930.1"/>
    </source>
</evidence>
<name>K6P1G9_9FIRM</name>
<comment type="caution">
    <text evidence="5">The sequence shown here is derived from an EMBL/GenBank/DDBJ whole genome shotgun (WGS) entry which is preliminary data.</text>
</comment>
<dbReference type="InterPro" id="IPR036707">
    <property type="entry name" value="MinE_sf"/>
</dbReference>
<dbReference type="eggNOG" id="COG0851">
    <property type="taxonomic scope" value="Bacteria"/>
</dbReference>
<dbReference type="GO" id="GO:0032955">
    <property type="term" value="P:regulation of division septum assembly"/>
    <property type="evidence" value="ECO:0007669"/>
    <property type="project" value="InterPro"/>
</dbReference>
<feature type="compositionally biased region" description="Gly residues" evidence="4">
    <location>
        <begin position="13"/>
        <end position="32"/>
    </location>
</feature>
<comment type="similarity">
    <text evidence="1 3">Belongs to the MinE family.</text>
</comment>
<dbReference type="Gene3D" id="3.30.1070.10">
    <property type="entry name" value="Cell division topological specificity factor MinE"/>
    <property type="match status" value="1"/>
</dbReference>
<dbReference type="HAMAP" id="MF_00262">
    <property type="entry name" value="MinE"/>
    <property type="match status" value="1"/>
</dbReference>
<protein>
    <recommendedName>
        <fullName evidence="3">Cell division topological specificity factor</fullName>
    </recommendedName>
</protein>
<dbReference type="InterPro" id="IPR005527">
    <property type="entry name" value="MinE"/>
</dbReference>
<dbReference type="GO" id="GO:0051301">
    <property type="term" value="P:cell division"/>
    <property type="evidence" value="ECO:0007669"/>
    <property type="project" value="UniProtKB-KW"/>
</dbReference>
<sequence length="120" mass="12704">MIQLLARVLGRGGGGAPGNGGTAGPRAGGTPGWGTARVASKDIARERLKLMLVHDRVDMEPELMEALKDDLIRAISRYLEVDRAGMEVSLHREAAAVALVASIPVRAVRRRPLAAAEGED</sequence>
<dbReference type="HOGENOM" id="CLU_2048636_0_0_9"/>
<dbReference type="Pfam" id="PF03776">
    <property type="entry name" value="MinE"/>
    <property type="match status" value="1"/>
</dbReference>
<evidence type="ECO:0000256" key="1">
    <source>
        <dbReference type="ARBA" id="ARBA00008168"/>
    </source>
</evidence>
<keyword evidence="6" id="KW-1185">Reference proteome</keyword>
<accession>K6P1G9</accession>
<evidence type="ECO:0000256" key="4">
    <source>
        <dbReference type="SAM" id="MobiDB-lite"/>
    </source>
</evidence>
<dbReference type="Proteomes" id="UP000005710">
    <property type="component" value="Unassembled WGS sequence"/>
</dbReference>
<proteinExistence type="inferred from homology"/>
<evidence type="ECO:0000256" key="3">
    <source>
        <dbReference type="HAMAP-Rule" id="MF_00262"/>
    </source>
</evidence>
<evidence type="ECO:0000313" key="6">
    <source>
        <dbReference type="Proteomes" id="UP000005710"/>
    </source>
</evidence>
<keyword evidence="3" id="KW-0131">Cell cycle</keyword>
<dbReference type="OrthoDB" id="9796578at2"/>
<comment type="function">
    <text evidence="2 3">Prevents the cell division inhibition by proteins MinC and MinD at internal division sites while permitting inhibition at polar sites. This ensures cell division at the proper site by restricting the formation of a division septum at the midpoint of the long axis of the cell.</text>
</comment>
<reference evidence="5" key="1">
    <citation type="submission" date="2010-10" db="EMBL/GenBank/DDBJ databases">
        <authorList>
            <consortium name="US DOE Joint Genome Institute (JGI-PGF)"/>
            <person name="Lucas S."/>
            <person name="Copeland A."/>
            <person name="Lapidus A."/>
            <person name="Bruce D."/>
            <person name="Goodwin L."/>
            <person name="Pitluck S."/>
            <person name="Kyrpides N."/>
            <person name="Mavromatis K."/>
            <person name="Detter J.C."/>
            <person name="Han C."/>
            <person name="Land M."/>
            <person name="Hauser L."/>
            <person name="Markowitz V."/>
            <person name="Cheng J.-F."/>
            <person name="Hugenholtz P."/>
            <person name="Woyke T."/>
            <person name="Wu D."/>
            <person name="Pukall R."/>
            <person name="Wahrenburg C."/>
            <person name="Brambilla E."/>
            <person name="Klenk H.-P."/>
            <person name="Eisen J.A."/>
        </authorList>
    </citation>
    <scope>NUCLEOTIDE SEQUENCE [LARGE SCALE GENOMIC DNA]</scope>
    <source>
        <strain evidence="5">DSM 13965</strain>
    </source>
</reference>
<feature type="region of interest" description="Disordered" evidence="4">
    <location>
        <begin position="13"/>
        <end position="34"/>
    </location>
</feature>
<dbReference type="RefSeq" id="WP_006902925.1">
    <property type="nucleotide sequence ID" value="NZ_JH976535.1"/>
</dbReference>
<keyword evidence="3 5" id="KW-0132">Cell division</keyword>
<reference evidence="5" key="2">
    <citation type="submission" date="2012-10" db="EMBL/GenBank/DDBJ databases">
        <title>Improved high-quality draft of Thermaerobacter subterraneus C21, DSM 13965.</title>
        <authorList>
            <consortium name="DOE Joint Genome Institute"/>
            <person name="Eisen J."/>
            <person name="Huntemann M."/>
            <person name="Wei C.-L."/>
            <person name="Han J."/>
            <person name="Detter J.C."/>
            <person name="Han C."/>
            <person name="Tapia R."/>
            <person name="Chen A."/>
            <person name="Kyrpides N."/>
            <person name="Mavromatis K."/>
            <person name="Markowitz V."/>
            <person name="Szeto E."/>
            <person name="Ivanova N."/>
            <person name="Mikhailova N."/>
            <person name="Ovchinnikova G."/>
            <person name="Pagani I."/>
            <person name="Pati A."/>
            <person name="Goodwin L."/>
            <person name="Nordberg H.P."/>
            <person name="Cantor M.N."/>
            <person name="Hua S.X."/>
            <person name="Woyke T."/>
            <person name="Eisen J."/>
            <person name="Klenk H.-P."/>
        </authorList>
    </citation>
    <scope>NUCLEOTIDE SEQUENCE [LARGE SCALE GENOMIC DNA]</scope>
    <source>
        <strain evidence="5">DSM 13965</strain>
    </source>
</reference>